<evidence type="ECO:0000256" key="1">
    <source>
        <dbReference type="SAM" id="Phobius"/>
    </source>
</evidence>
<feature type="transmembrane region" description="Helical" evidence="1">
    <location>
        <begin position="154"/>
        <end position="176"/>
    </location>
</feature>
<dbReference type="InterPro" id="IPR052979">
    <property type="entry name" value="Adenylate-forming_domain"/>
</dbReference>
<evidence type="ECO:0008006" key="4">
    <source>
        <dbReference type="Google" id="ProtNLM"/>
    </source>
</evidence>
<sequence length="510" mass="57762">MPTPVIIDDPEKGTSELLEVLSPLRPQTDEKALPSVSVSVAIPSTKGFVTPKPSKRKVSRWVKFQLWFNTYRKFYIFITLLNGIGILLAALNVWKYPRNYTGAFVLGNLLTAIIMRNELFGRALYLFVNTCFAKWPPLTFRLGCTSALQHLGGIHSGCATSGFAWLIFRVTIIFINHKDNHDAVLIMGVITNLAVSISIVSAFPWVRNTHHNAFERHHRFIGWWAWASINSMLPFASRATIHSCGMCAYFRLWLAWVFVVLGDSYDLDTHSWNPDGIRVIRQQDFWFAFCMTVFILIPWFTVREVRVDIEVPSPKVAILRFERGMQQGLLARISRSSIMEYHAFGIISEGTHAKYHYLICGVQGDFTRSLVNDPPTHVWTRQLKFAGVSNTSSLYKRGIRICTGTGLGAALSTCIQSPDWYLIWIGSDQEKTFGPTIANLIHRHLGTERCLLWDSKARGGRPDVMKLVRETYHTWGAEVVFVTSNFGGNKEIMEGCKAEGIPAFGTLWDF</sequence>
<keyword evidence="1" id="KW-1133">Transmembrane helix</keyword>
<feature type="transmembrane region" description="Helical" evidence="1">
    <location>
        <begin position="74"/>
        <end position="94"/>
    </location>
</feature>
<dbReference type="AlphaFoldDB" id="A0A4S4KRR5"/>
<keyword evidence="3" id="KW-1185">Reference proteome</keyword>
<reference evidence="2 3" key="1">
    <citation type="submission" date="2019-02" db="EMBL/GenBank/DDBJ databases">
        <title>Genome sequencing of the rare red list fungi Phlebia centrifuga.</title>
        <authorList>
            <person name="Buettner E."/>
            <person name="Kellner H."/>
        </authorList>
    </citation>
    <scope>NUCLEOTIDE SEQUENCE [LARGE SCALE GENOMIC DNA]</scope>
    <source>
        <strain evidence="2 3">DSM 108282</strain>
    </source>
</reference>
<dbReference type="PANTHER" id="PTHR33927:SF1">
    <property type="entry name" value="TRANSMEMBRANE PROTEIN"/>
    <property type="match status" value="1"/>
</dbReference>
<organism evidence="2 3">
    <name type="scientific">Hermanssonia centrifuga</name>
    <dbReference type="NCBI Taxonomy" id="98765"/>
    <lineage>
        <taxon>Eukaryota</taxon>
        <taxon>Fungi</taxon>
        <taxon>Dikarya</taxon>
        <taxon>Basidiomycota</taxon>
        <taxon>Agaricomycotina</taxon>
        <taxon>Agaricomycetes</taxon>
        <taxon>Polyporales</taxon>
        <taxon>Meruliaceae</taxon>
        <taxon>Hermanssonia</taxon>
    </lineage>
</organism>
<comment type="caution">
    <text evidence="2">The sequence shown here is derived from an EMBL/GenBank/DDBJ whole genome shotgun (WGS) entry which is preliminary data.</text>
</comment>
<keyword evidence="1" id="KW-0472">Membrane</keyword>
<gene>
    <name evidence="2" type="ORF">EW026_g1346</name>
</gene>
<evidence type="ECO:0000313" key="3">
    <source>
        <dbReference type="Proteomes" id="UP000309038"/>
    </source>
</evidence>
<dbReference type="PANTHER" id="PTHR33927">
    <property type="entry name" value="TRANSMEMBRANE PROTEIN"/>
    <property type="match status" value="1"/>
</dbReference>
<evidence type="ECO:0000313" key="2">
    <source>
        <dbReference type="EMBL" id="THH01339.1"/>
    </source>
</evidence>
<feature type="transmembrane region" description="Helical" evidence="1">
    <location>
        <begin position="285"/>
        <end position="302"/>
    </location>
</feature>
<dbReference type="Proteomes" id="UP000309038">
    <property type="component" value="Unassembled WGS sequence"/>
</dbReference>
<protein>
    <recommendedName>
        <fullName evidence="4">Non-ribosomal peptide synthetase</fullName>
    </recommendedName>
</protein>
<proteinExistence type="predicted"/>
<feature type="transmembrane region" description="Helical" evidence="1">
    <location>
        <begin position="183"/>
        <end position="203"/>
    </location>
</feature>
<accession>A0A4S4KRR5</accession>
<keyword evidence="1" id="KW-0812">Transmembrane</keyword>
<dbReference type="EMBL" id="SGPJ01000026">
    <property type="protein sequence ID" value="THH01339.1"/>
    <property type="molecule type" value="Genomic_DNA"/>
</dbReference>
<name>A0A4S4KRR5_9APHY</name>